<reference evidence="1 2" key="1">
    <citation type="submission" date="2015-02" db="EMBL/GenBank/DDBJ databases">
        <title>Improved understanding of the partial-nitritation anammox process through 23 genomes representing the majority of the microbial community.</title>
        <authorList>
            <person name="Speth D.R."/>
            <person name="In T Zandt M."/>
            <person name="Guerrero Cruz S."/>
            <person name="Jetten M.S."/>
            <person name="Dutilh B.E."/>
        </authorList>
    </citation>
    <scope>NUCLEOTIDE SEQUENCE [LARGE SCALE GENOMIC DNA]</scope>
    <source>
        <strain evidence="1">OLB21</strain>
    </source>
</reference>
<dbReference type="STRING" id="1617427.UZ20_WS6002000974"/>
<accession>A0A136KF75</accession>
<dbReference type="EMBL" id="JYPD01000026">
    <property type="protein sequence ID" value="KXK08064.1"/>
    <property type="molecule type" value="Genomic_DNA"/>
</dbReference>
<organism evidence="1 2">
    <name type="scientific">candidate division WS6 bacterium OLB21</name>
    <dbReference type="NCBI Taxonomy" id="1617427"/>
    <lineage>
        <taxon>Bacteria</taxon>
        <taxon>Candidatus Dojkabacteria</taxon>
    </lineage>
</organism>
<sequence length="255" mass="28644">MGPEFQSPKILTLANAEDIDPRRVIFEMQKDIAPGSEIIVHGFGCSVGLNNPFLQGYVHKKRIEISTSRHSINPRVIVHTYATLGSQAFTNTILAGIFSSEWQTSRGNQAIRIGRIPNDNGISYCQLGEPIPASIVEEPSPFRINYRIGMMRDGYELTIIPYGGNILAGFQITDQEQLFHPSQIADMLKQLNLSRFDLDENVNLAIAPSANFEEGGNILTRHTNHFSGKTFYNLFELREGRWFERKPTSTDSRTA</sequence>
<comment type="caution">
    <text evidence="1">The sequence shown here is derived from an EMBL/GenBank/DDBJ whole genome shotgun (WGS) entry which is preliminary data.</text>
</comment>
<proteinExistence type="predicted"/>
<evidence type="ECO:0000313" key="1">
    <source>
        <dbReference type="EMBL" id="KXK08064.1"/>
    </source>
</evidence>
<dbReference type="AlphaFoldDB" id="A0A136KF75"/>
<evidence type="ECO:0000313" key="2">
    <source>
        <dbReference type="Proteomes" id="UP000070449"/>
    </source>
</evidence>
<name>A0A136KF75_9BACT</name>
<gene>
    <name evidence="1" type="ORF">UZ20_WS6002000974</name>
</gene>
<dbReference type="Proteomes" id="UP000070449">
    <property type="component" value="Unassembled WGS sequence"/>
</dbReference>
<protein>
    <submittedName>
        <fullName evidence="1">Uncharacterized protein</fullName>
    </submittedName>
</protein>